<organism evidence="3 5">
    <name type="scientific">Cordylochernes scorpioides</name>
    <dbReference type="NCBI Taxonomy" id="51811"/>
    <lineage>
        <taxon>Eukaryota</taxon>
        <taxon>Metazoa</taxon>
        <taxon>Ecdysozoa</taxon>
        <taxon>Arthropoda</taxon>
        <taxon>Chelicerata</taxon>
        <taxon>Arachnida</taxon>
        <taxon>Pseudoscorpiones</taxon>
        <taxon>Cheliferoidea</taxon>
        <taxon>Chernetidae</taxon>
        <taxon>Cordylochernes</taxon>
    </lineage>
</organism>
<feature type="transmembrane region" description="Helical" evidence="2">
    <location>
        <begin position="109"/>
        <end position="129"/>
    </location>
</feature>
<sequence length="302" mass="32388">MQDVAKPMLVDSSRKPYTTACLVCLQVLSMISAMPAVAVRRERKRSQSRASSRANSLASVHGQGNNKLTHSISTISSTGGPPVTCSTVIPIHCRRALAASELRYARLRFLMKTGTVLMASGLVLVFLGVGMKLPHVQHIAFLFIAVGVVCCVVKITLAEAEHVPAPSAPSTVYTAPSTPGDENECTSLLGTARRIPKSSSQESNMSVASTSSRLLSPAQDLPPPPLPQPPGSKPRRLPRSPSQESSFGTSHFASYKRSPRSPPAESNQFFTNSSYLGHIVTPTGLNSIPETQVLITVDRERY</sequence>
<keyword evidence="5" id="KW-1185">Reference proteome</keyword>
<feature type="region of interest" description="Disordered" evidence="1">
    <location>
        <begin position="42"/>
        <end position="65"/>
    </location>
</feature>
<evidence type="ECO:0000313" key="5">
    <source>
        <dbReference type="Proteomes" id="UP001235939"/>
    </source>
</evidence>
<name>A0ABY6L927_9ARAC</name>
<feature type="compositionally biased region" description="Polar residues" evidence="1">
    <location>
        <begin position="168"/>
        <end position="177"/>
    </location>
</feature>
<evidence type="ECO:0000313" key="3">
    <source>
        <dbReference type="EMBL" id="UYV76408.1"/>
    </source>
</evidence>
<keyword evidence="2" id="KW-0812">Transmembrane</keyword>
<feature type="transmembrane region" description="Helical" evidence="2">
    <location>
        <begin position="17"/>
        <end position="39"/>
    </location>
</feature>
<gene>
    <name evidence="3" type="ORF">LAZ67_14000311</name>
    <name evidence="4" type="ORF">LAZ67_14000313</name>
</gene>
<keyword evidence="2" id="KW-1133">Transmembrane helix</keyword>
<dbReference type="EMBL" id="CP092876">
    <property type="protein sequence ID" value="UYV76409.1"/>
    <property type="molecule type" value="Genomic_DNA"/>
</dbReference>
<reference evidence="3 5" key="1">
    <citation type="submission" date="2022-01" db="EMBL/GenBank/DDBJ databases">
        <title>A chromosomal length assembly of Cordylochernes scorpioides.</title>
        <authorList>
            <person name="Zeh D."/>
            <person name="Zeh J."/>
        </authorList>
    </citation>
    <scope>NUCLEOTIDE SEQUENCE [LARGE SCALE GENOMIC DNA]</scope>
    <source>
        <strain evidence="3">IN4F17</strain>
        <tissue evidence="3">Whole Body</tissue>
    </source>
</reference>
<feature type="compositionally biased region" description="Polar residues" evidence="1">
    <location>
        <begin position="197"/>
        <end position="213"/>
    </location>
</feature>
<feature type="region of interest" description="Disordered" evidence="1">
    <location>
        <begin position="166"/>
        <end position="269"/>
    </location>
</feature>
<protein>
    <recommendedName>
        <fullName evidence="6">Transmembrane protein</fullName>
    </recommendedName>
</protein>
<evidence type="ECO:0000256" key="2">
    <source>
        <dbReference type="SAM" id="Phobius"/>
    </source>
</evidence>
<feature type="compositionally biased region" description="Low complexity" evidence="1">
    <location>
        <begin position="48"/>
        <end position="59"/>
    </location>
</feature>
<proteinExistence type="predicted"/>
<feature type="compositionally biased region" description="Pro residues" evidence="1">
    <location>
        <begin position="220"/>
        <end position="232"/>
    </location>
</feature>
<keyword evidence="2" id="KW-0472">Membrane</keyword>
<evidence type="ECO:0008006" key="6">
    <source>
        <dbReference type="Google" id="ProtNLM"/>
    </source>
</evidence>
<dbReference type="EMBL" id="CP092876">
    <property type="protein sequence ID" value="UYV76408.1"/>
    <property type="molecule type" value="Genomic_DNA"/>
</dbReference>
<evidence type="ECO:0000256" key="1">
    <source>
        <dbReference type="SAM" id="MobiDB-lite"/>
    </source>
</evidence>
<feature type="compositionally biased region" description="Polar residues" evidence="1">
    <location>
        <begin position="240"/>
        <end position="252"/>
    </location>
</feature>
<evidence type="ECO:0000313" key="4">
    <source>
        <dbReference type="EMBL" id="UYV76409.1"/>
    </source>
</evidence>
<dbReference type="Proteomes" id="UP001235939">
    <property type="component" value="Chromosome 14"/>
</dbReference>
<accession>A0ABY6L927</accession>
<feature type="transmembrane region" description="Helical" evidence="2">
    <location>
        <begin position="135"/>
        <end position="157"/>
    </location>
</feature>